<evidence type="ECO:0000256" key="4">
    <source>
        <dbReference type="ARBA" id="ARBA00023136"/>
    </source>
</evidence>
<feature type="compositionally biased region" description="Low complexity" evidence="5">
    <location>
        <begin position="833"/>
        <end position="852"/>
    </location>
</feature>
<accession>A0A7S0JR74</accession>
<feature type="transmembrane region" description="Helical" evidence="6">
    <location>
        <begin position="311"/>
        <end position="335"/>
    </location>
</feature>
<feature type="region of interest" description="Disordered" evidence="5">
    <location>
        <begin position="820"/>
        <end position="852"/>
    </location>
</feature>
<evidence type="ECO:0000256" key="2">
    <source>
        <dbReference type="ARBA" id="ARBA00022692"/>
    </source>
</evidence>
<evidence type="ECO:0000256" key="6">
    <source>
        <dbReference type="SAM" id="Phobius"/>
    </source>
</evidence>
<comment type="subcellular location">
    <subcellularLocation>
        <location evidence="1">Membrane</location>
        <topology evidence="1">Multi-pass membrane protein</topology>
    </subcellularLocation>
</comment>
<dbReference type="SUPFAM" id="SSF52091">
    <property type="entry name" value="SpoIIaa-like"/>
    <property type="match status" value="1"/>
</dbReference>
<protein>
    <recommendedName>
        <fullName evidence="7">STAS domain-containing protein</fullName>
    </recommendedName>
</protein>
<feature type="domain" description="STAS" evidence="7">
    <location>
        <begin position="507"/>
        <end position="577"/>
    </location>
</feature>
<organism evidence="8">
    <name type="scientific">Cafeteria roenbergensis</name>
    <name type="common">Marine flagellate</name>
    <dbReference type="NCBI Taxonomy" id="33653"/>
    <lineage>
        <taxon>Eukaryota</taxon>
        <taxon>Sar</taxon>
        <taxon>Stramenopiles</taxon>
        <taxon>Bigyra</taxon>
        <taxon>Opalozoa</taxon>
        <taxon>Bicosoecida</taxon>
        <taxon>Cafeteriaceae</taxon>
        <taxon>Cafeteria</taxon>
    </lineage>
</organism>
<reference evidence="8" key="1">
    <citation type="submission" date="2021-01" db="EMBL/GenBank/DDBJ databases">
        <authorList>
            <person name="Corre E."/>
            <person name="Pelletier E."/>
            <person name="Niang G."/>
            <person name="Scheremetjew M."/>
            <person name="Finn R."/>
            <person name="Kale V."/>
            <person name="Holt S."/>
            <person name="Cochrane G."/>
            <person name="Meng A."/>
            <person name="Brown T."/>
            <person name="Cohen L."/>
        </authorList>
    </citation>
    <scope>NUCLEOTIDE SEQUENCE</scope>
    <source>
        <strain evidence="8">E4-10</strain>
    </source>
</reference>
<feature type="transmembrane region" description="Helical" evidence="6">
    <location>
        <begin position="254"/>
        <end position="278"/>
    </location>
</feature>
<feature type="transmembrane region" description="Helical" evidence="6">
    <location>
        <begin position="440"/>
        <end position="468"/>
    </location>
</feature>
<dbReference type="Pfam" id="PF01740">
    <property type="entry name" value="STAS"/>
    <property type="match status" value="1"/>
</dbReference>
<keyword evidence="2 6" id="KW-0812">Transmembrane</keyword>
<feature type="transmembrane region" description="Helical" evidence="6">
    <location>
        <begin position="75"/>
        <end position="98"/>
    </location>
</feature>
<name>A0A7S0JR74_CAFRO</name>
<feature type="transmembrane region" description="Helical" evidence="6">
    <location>
        <begin position="384"/>
        <end position="403"/>
    </location>
</feature>
<evidence type="ECO:0000256" key="3">
    <source>
        <dbReference type="ARBA" id="ARBA00022989"/>
    </source>
</evidence>
<evidence type="ECO:0000313" key="8">
    <source>
        <dbReference type="EMBL" id="CAD8558007.1"/>
    </source>
</evidence>
<dbReference type="Gene3D" id="3.30.750.24">
    <property type="entry name" value="STAS domain"/>
    <property type="match status" value="1"/>
</dbReference>
<dbReference type="NCBIfam" id="TIGR00815">
    <property type="entry name" value="sulP"/>
    <property type="match status" value="1"/>
</dbReference>
<dbReference type="InterPro" id="IPR001902">
    <property type="entry name" value="SLC26A/SulP_fam"/>
</dbReference>
<keyword evidence="4 6" id="KW-0472">Membrane</keyword>
<feature type="transmembrane region" description="Helical" evidence="6">
    <location>
        <begin position="141"/>
        <end position="161"/>
    </location>
</feature>
<feature type="transmembrane region" description="Helical" evidence="6">
    <location>
        <begin position="44"/>
        <end position="63"/>
    </location>
</feature>
<dbReference type="PROSITE" id="PS50801">
    <property type="entry name" value="STAS"/>
    <property type="match status" value="1"/>
</dbReference>
<dbReference type="EMBL" id="HBET01003485">
    <property type="protein sequence ID" value="CAD8558007.1"/>
    <property type="molecule type" value="Transcribed_RNA"/>
</dbReference>
<dbReference type="GO" id="GO:0055085">
    <property type="term" value="P:transmembrane transport"/>
    <property type="evidence" value="ECO:0007669"/>
    <property type="project" value="InterPro"/>
</dbReference>
<feature type="compositionally biased region" description="Low complexity" evidence="5">
    <location>
        <begin position="735"/>
        <end position="744"/>
    </location>
</feature>
<evidence type="ECO:0000256" key="5">
    <source>
        <dbReference type="SAM" id="MobiDB-lite"/>
    </source>
</evidence>
<keyword evidence="3 6" id="KW-1133">Transmembrane helix</keyword>
<sequence length="852" mass="91055">MRFAMADESKSRRSSPLATAWNFLPRIELARVLANYRVDFTDKLAGDIAAGIVVAVMLIPQGMAYSTLAGLPPMYGLYSSIFALLLYSPFSTSPQLAVGPVAMMSLLSNAAVSEFEGATCSGGLHAEDPSCARFIDLSQKLAFLTGCVSLVLGLFKAGYLVNFLSHPVLKGFTFAAALIIGSSQLSKVLGFKIKRHEYVYDTWGDVVMGIADGKVHGLTFGLFIENMALFYLLKYIRTYLRTVPSVKANKVAMQIINAFPNALVVVVVNIAIVAGAGLDKEGVGIVGKIDSGIPTPRNLFDENFGSDAGRLFASAIIMCIVGFMESISVAKAMALRFGNEVDSNQELVGLGVGNFVGAFFNSFSTTGGFSRTSVNADAGAKTPLAGMISSLILIIVVVFLTGLFEYLPDVTLGSMIIFAVIKLVEFTTPRMLWAVDKGDFVVYIVSLIATIVLGIELGIAVGAAISLVRVIKEAALPHVAVLGRMPGSSGTWRNVKRFPGVAKPVADVHVLRFDSSIFFANAAFFRSLILRASSPKHAECVPRAIVVDCSAIANLDSSAIHMLEGLPAELRKQAKTLKEDRLKELKRRLEKCAPKAMVDEVRSLRTPAGATVDAFNPYAPSDLPCHDTDVADEPDALNERIHHVLESPPRIPVLYLSCMRGPVRDMIKRNDHFEDCDEARARYVDGNFWRCEYPCRMVAPHKLLFVGCRTVPGMPGTAEAKAESAPPARAGAGGDSSLASASVSLEDRVAAASVPPSEQQARRAASRADSSLGGEQDEGPVGSPSHGEKYPLLQLVLQEQDIEEAVAKVEGFLRDMDDVAEKERASSAEAGASKRSGAIATAAAASSAEAMA</sequence>
<dbReference type="Pfam" id="PF00916">
    <property type="entry name" value="Sulfate_transp"/>
    <property type="match status" value="1"/>
</dbReference>
<dbReference type="InterPro" id="IPR036513">
    <property type="entry name" value="STAS_dom_sf"/>
</dbReference>
<dbReference type="InterPro" id="IPR002645">
    <property type="entry name" value="STAS_dom"/>
</dbReference>
<feature type="region of interest" description="Disordered" evidence="5">
    <location>
        <begin position="716"/>
        <end position="788"/>
    </location>
</feature>
<evidence type="ECO:0000259" key="7">
    <source>
        <dbReference type="PROSITE" id="PS50801"/>
    </source>
</evidence>
<dbReference type="PANTHER" id="PTHR11814">
    <property type="entry name" value="SULFATE TRANSPORTER"/>
    <property type="match status" value="1"/>
</dbReference>
<evidence type="ECO:0000256" key="1">
    <source>
        <dbReference type="ARBA" id="ARBA00004141"/>
    </source>
</evidence>
<proteinExistence type="predicted"/>
<dbReference type="AlphaFoldDB" id="A0A7S0JR74"/>
<dbReference type="CDD" id="cd07042">
    <property type="entry name" value="STAS_SulP_like_sulfate_transporter"/>
    <property type="match status" value="1"/>
</dbReference>
<dbReference type="GO" id="GO:0016020">
    <property type="term" value="C:membrane"/>
    <property type="evidence" value="ECO:0007669"/>
    <property type="project" value="UniProtKB-SubCell"/>
</dbReference>
<gene>
    <name evidence="8" type="ORF">CROE0942_LOCUS2341</name>
</gene>
<feature type="transmembrane region" description="Helical" evidence="6">
    <location>
        <begin position="215"/>
        <end position="233"/>
    </location>
</feature>
<feature type="transmembrane region" description="Helical" evidence="6">
    <location>
        <begin position="347"/>
        <end position="364"/>
    </location>
</feature>
<dbReference type="InterPro" id="IPR011547">
    <property type="entry name" value="SLC26A/SulP_dom"/>
</dbReference>